<dbReference type="Pfam" id="PF08264">
    <property type="entry name" value="Anticodon_1"/>
    <property type="match status" value="1"/>
</dbReference>
<dbReference type="SUPFAM" id="SSF50677">
    <property type="entry name" value="ValRS/IleRS/LeuRS editing domain"/>
    <property type="match status" value="1"/>
</dbReference>
<evidence type="ECO:0000256" key="3">
    <source>
        <dbReference type="ARBA" id="ARBA00022490"/>
    </source>
</evidence>
<evidence type="ECO:0000256" key="1">
    <source>
        <dbReference type="ARBA" id="ARBA00004496"/>
    </source>
</evidence>
<feature type="short sequence motif" description="'HIGH' region" evidence="12">
    <location>
        <begin position="44"/>
        <end position="54"/>
    </location>
</feature>
<feature type="domain" description="Aminoacyl-tRNA synthetase class Ia" evidence="13">
    <location>
        <begin position="15"/>
        <end position="576"/>
    </location>
</feature>
<comment type="domain">
    <text evidence="12">ValRS has two distinct active sites: one for aminoacylation and one for editing. The misactivated threonine is translocated from the active site to the editing site.</text>
</comment>
<evidence type="ECO:0000256" key="4">
    <source>
        <dbReference type="ARBA" id="ARBA00022598"/>
    </source>
</evidence>
<protein>
    <recommendedName>
        <fullName evidence="12">Valine--tRNA ligase</fullName>
        <ecNumber evidence="12">6.1.1.9</ecNumber>
    </recommendedName>
    <alternativeName>
        <fullName evidence="12">Valyl-tRNA synthetase</fullName>
        <shortName evidence="12">ValRS</shortName>
    </alternativeName>
</protein>
<keyword evidence="8 12" id="KW-0175">Coiled coil</keyword>
<evidence type="ECO:0000256" key="5">
    <source>
        <dbReference type="ARBA" id="ARBA00022741"/>
    </source>
</evidence>
<dbReference type="GO" id="GO:0004832">
    <property type="term" value="F:valine-tRNA ligase activity"/>
    <property type="evidence" value="ECO:0007669"/>
    <property type="project" value="UniProtKB-UniRule"/>
</dbReference>
<dbReference type="PANTHER" id="PTHR11946:SF93">
    <property type="entry name" value="VALINE--TRNA LIGASE, CHLOROPLASTIC_MITOCHONDRIAL 2"/>
    <property type="match status" value="1"/>
</dbReference>
<dbReference type="FunFam" id="1.10.287.380:FF:000001">
    <property type="entry name" value="Valine--tRNA ligase"/>
    <property type="match status" value="1"/>
</dbReference>
<feature type="binding site" evidence="12">
    <location>
        <position position="540"/>
    </location>
    <ligand>
        <name>ATP</name>
        <dbReference type="ChEBI" id="CHEBI:30616"/>
    </ligand>
</feature>
<evidence type="ECO:0000256" key="10">
    <source>
        <dbReference type="ARBA" id="ARBA00047552"/>
    </source>
</evidence>
<dbReference type="SUPFAM" id="SSF46589">
    <property type="entry name" value="tRNA-binding arm"/>
    <property type="match status" value="1"/>
</dbReference>
<dbReference type="AlphaFoldDB" id="A0A251ZXI7"/>
<keyword evidence="5 12" id="KW-0547">Nucleotide-binding</keyword>
<dbReference type="CDD" id="cd07962">
    <property type="entry name" value="Anticodon_Ia_Val"/>
    <property type="match status" value="1"/>
</dbReference>
<evidence type="ECO:0000256" key="2">
    <source>
        <dbReference type="ARBA" id="ARBA00011245"/>
    </source>
</evidence>
<accession>A0A251ZXI7</accession>
<keyword evidence="4 12" id="KW-0436">Ligase</keyword>
<evidence type="ECO:0000256" key="6">
    <source>
        <dbReference type="ARBA" id="ARBA00022840"/>
    </source>
</evidence>
<feature type="short sequence motif" description="'KMSKS' region" evidence="12">
    <location>
        <begin position="537"/>
        <end position="541"/>
    </location>
</feature>
<gene>
    <name evidence="12" type="primary">valS</name>
    <name evidence="16" type="ORF">HK18_02070</name>
</gene>
<sequence length="892" mass="102791">MLEKKFIPSAVENDLYHLWEESGFFSANPERQDKKPFAIMIPPPNVTGTLHIGHALTMTLQDTLIRWRRMQGYDVLWQPGTDHAGISTQLVVDRKLTEKGIDRKSIGRDEFIKHVWEWKAESGGEITKQLRRLGASLDWKRERFTMDEGLSEAVKKVFVTLYREGLIYQDKRLVNWDPVFRSAVSDLEVESKEVNGHLWYIHYPIKDTDEIITIATTRPETMLGDVAVAVHPENEKYKHLVGKNIILPLTGRLIPIIADEYSDPEKGTGAVKITPAHDFNDFEVGRRHDLKLITILDESAAIDLSELSDNEKTEFVLSLDGQPRDKARKQIIAELERLELLEKAEPHRNQVPHAERGGAVIEPRLTTQWYCDAPTLAKPAIEAVQTDKIKFVPKQWENTYFSWMRDLQPWCISRQLWWGHQIPAWYGPDNHVFVAYDENEAKEQALKHYGSEQPLRRDEDVLDTWFSSALWPFSTLGWPNDTAEVNRYYPGNVLITGFDIIFFWVARMMMMGMHFMKDIPFETVYLHGLVRDEKGQKMSKTKGNGIDPLEVIDEFGADAMRFTVCALTGPGRDIKLGKKRIEEYRSFITKIWNAARFCEMNEVKYDPNFSINDVKLSLNRWILGELSQAITDATSALESFRYDEYASVCYHFTWDKFCDWFLEFAKAAFQNEDKAIVQETRAVAAIVLKTLLQILHPVIPFVTETLWDEFNFGKRGTLMVSEWPNTEPFATVKTKESSNEIDWVVRFITEIRTLRAEMNVPPAKFISALLKDANAETLNYANLWGDAVKRMARVESIQALQGDIPKDSAQTVINEATIILPLDGIIDIEAEKKRLAKELTKIADELQKLNTKLSNESFLQKARPEVIEESRERMKQLSSDQERIQTALKHFE</sequence>
<reference evidence="17" key="1">
    <citation type="submission" date="2014-06" db="EMBL/GenBank/DDBJ databases">
        <authorList>
            <person name="Winans N.J."/>
            <person name="Newell P.D."/>
            <person name="Douglas A.E."/>
        </authorList>
    </citation>
    <scope>NUCLEOTIDE SEQUENCE [LARGE SCALE GENOMIC DNA]</scope>
    <source>
        <strain evidence="17">DmL_052</strain>
    </source>
</reference>
<keyword evidence="7 12" id="KW-0648">Protein biosynthesis</keyword>
<dbReference type="PANTHER" id="PTHR11946">
    <property type="entry name" value="VALYL-TRNA SYNTHETASES"/>
    <property type="match status" value="1"/>
</dbReference>
<comment type="subunit">
    <text evidence="2 12">Monomer.</text>
</comment>
<evidence type="ECO:0000256" key="8">
    <source>
        <dbReference type="ARBA" id="ARBA00023054"/>
    </source>
</evidence>
<dbReference type="InterPro" id="IPR009080">
    <property type="entry name" value="tRNAsynth_Ia_anticodon-bd"/>
</dbReference>
<evidence type="ECO:0000256" key="11">
    <source>
        <dbReference type="ARBA" id="ARBA00060830"/>
    </source>
</evidence>
<dbReference type="FunFam" id="3.40.50.620:FF:000078">
    <property type="entry name" value="Valine--tRNA ligase, mitochondrial"/>
    <property type="match status" value="1"/>
</dbReference>
<evidence type="ECO:0000259" key="14">
    <source>
        <dbReference type="Pfam" id="PF08264"/>
    </source>
</evidence>
<dbReference type="InterPro" id="IPR033705">
    <property type="entry name" value="Anticodon_Ia_Val"/>
</dbReference>
<comment type="catalytic activity">
    <reaction evidence="10 12">
        <text>tRNA(Val) + L-valine + ATP = L-valyl-tRNA(Val) + AMP + diphosphate</text>
        <dbReference type="Rhea" id="RHEA:10704"/>
        <dbReference type="Rhea" id="RHEA-COMP:9672"/>
        <dbReference type="Rhea" id="RHEA-COMP:9708"/>
        <dbReference type="ChEBI" id="CHEBI:30616"/>
        <dbReference type="ChEBI" id="CHEBI:33019"/>
        <dbReference type="ChEBI" id="CHEBI:57762"/>
        <dbReference type="ChEBI" id="CHEBI:78442"/>
        <dbReference type="ChEBI" id="CHEBI:78537"/>
        <dbReference type="ChEBI" id="CHEBI:456215"/>
        <dbReference type="EC" id="6.1.1.9"/>
    </reaction>
</comment>
<dbReference type="GO" id="GO:0006438">
    <property type="term" value="P:valyl-tRNA aminoacylation"/>
    <property type="evidence" value="ECO:0007669"/>
    <property type="project" value="UniProtKB-UniRule"/>
</dbReference>
<dbReference type="Gene3D" id="1.10.287.380">
    <property type="entry name" value="Valyl-tRNA synthetase, C-terminal domain"/>
    <property type="match status" value="1"/>
</dbReference>
<dbReference type="EMBL" id="JOPB01000001">
    <property type="protein sequence ID" value="OUI79371.1"/>
    <property type="molecule type" value="Genomic_DNA"/>
</dbReference>
<evidence type="ECO:0000256" key="12">
    <source>
        <dbReference type="HAMAP-Rule" id="MF_02004"/>
    </source>
</evidence>
<dbReference type="NCBIfam" id="NF004349">
    <property type="entry name" value="PRK05729.1"/>
    <property type="match status" value="1"/>
</dbReference>
<comment type="caution">
    <text evidence="16">The sequence shown here is derived from an EMBL/GenBank/DDBJ whole genome shotgun (WGS) entry which is preliminary data.</text>
</comment>
<dbReference type="PRINTS" id="PR00986">
    <property type="entry name" value="TRNASYNTHVAL"/>
</dbReference>
<dbReference type="GO" id="GO:0002161">
    <property type="term" value="F:aminoacyl-tRNA deacylase activity"/>
    <property type="evidence" value="ECO:0007669"/>
    <property type="project" value="InterPro"/>
</dbReference>
<evidence type="ECO:0000259" key="13">
    <source>
        <dbReference type="Pfam" id="PF00133"/>
    </source>
</evidence>
<comment type="domain">
    <text evidence="12">The C-terminal coiled-coil domain is crucial for aminoacylation activity.</text>
</comment>
<dbReference type="InterPro" id="IPR010978">
    <property type="entry name" value="tRNA-bd_arm"/>
</dbReference>
<organism evidence="16 17">
    <name type="scientific">Commensalibacter intestini</name>
    <dbReference type="NCBI Taxonomy" id="479936"/>
    <lineage>
        <taxon>Bacteria</taxon>
        <taxon>Pseudomonadati</taxon>
        <taxon>Pseudomonadota</taxon>
        <taxon>Alphaproteobacteria</taxon>
        <taxon>Acetobacterales</taxon>
        <taxon>Acetobacteraceae</taxon>
    </lineage>
</organism>
<feature type="domain" description="Methionyl/Valyl/Leucyl/Isoleucyl-tRNA synthetase anticodon-binding" evidence="14">
    <location>
        <begin position="619"/>
        <end position="764"/>
    </location>
</feature>
<dbReference type="SUPFAM" id="SSF47323">
    <property type="entry name" value="Anticodon-binding domain of a subclass of class I aminoacyl-tRNA synthetases"/>
    <property type="match status" value="1"/>
</dbReference>
<evidence type="ECO:0000313" key="17">
    <source>
        <dbReference type="Proteomes" id="UP000194946"/>
    </source>
</evidence>
<dbReference type="PROSITE" id="PS00178">
    <property type="entry name" value="AA_TRNA_LIGASE_I"/>
    <property type="match status" value="1"/>
</dbReference>
<comment type="function">
    <text evidence="12">Catalyzes the attachment of valine to tRNA(Val). As ValRS can inadvertently accommodate and process structurally similar amino acids such as threonine, to avoid such errors, it has a 'posttransfer' editing activity that hydrolyzes mischarged Thr-tRNA(Val) in a tRNA-dependent manner.</text>
</comment>
<dbReference type="InterPro" id="IPR019499">
    <property type="entry name" value="Val-tRNA_synth_tRNA-bd"/>
</dbReference>
<dbReference type="InterPro" id="IPR014729">
    <property type="entry name" value="Rossmann-like_a/b/a_fold"/>
</dbReference>
<evidence type="ECO:0000313" key="16">
    <source>
        <dbReference type="EMBL" id="OUI79371.1"/>
    </source>
</evidence>
<feature type="coiled-coil region" evidence="12">
    <location>
        <begin position="825"/>
        <end position="887"/>
    </location>
</feature>
<name>A0A251ZXI7_9PROT</name>
<proteinExistence type="inferred from homology"/>
<dbReference type="InterPro" id="IPR002303">
    <property type="entry name" value="Valyl-tRNA_ligase"/>
</dbReference>
<comment type="similarity">
    <text evidence="11 12">Belongs to the class-I aminoacyl-tRNA synthetase family. ValS type 1 subfamily.</text>
</comment>
<feature type="domain" description="Valyl-tRNA synthetase tRNA-binding arm" evidence="15">
    <location>
        <begin position="827"/>
        <end position="890"/>
    </location>
</feature>
<dbReference type="Pfam" id="PF00133">
    <property type="entry name" value="tRNA-synt_1"/>
    <property type="match status" value="1"/>
</dbReference>
<comment type="subcellular location">
    <subcellularLocation>
        <location evidence="1 12">Cytoplasm</location>
    </subcellularLocation>
</comment>
<dbReference type="RefSeq" id="WP_008853757.1">
    <property type="nucleotide sequence ID" value="NZ_JOPB01000001.1"/>
</dbReference>
<keyword evidence="17" id="KW-1185">Reference proteome</keyword>
<dbReference type="SUPFAM" id="SSF52374">
    <property type="entry name" value="Nucleotidylyl transferase"/>
    <property type="match status" value="1"/>
</dbReference>
<keyword evidence="6 12" id="KW-0067">ATP-binding</keyword>
<dbReference type="GO" id="GO:0005524">
    <property type="term" value="F:ATP binding"/>
    <property type="evidence" value="ECO:0007669"/>
    <property type="project" value="UniProtKB-UniRule"/>
</dbReference>
<dbReference type="HAMAP" id="MF_02004">
    <property type="entry name" value="Val_tRNA_synth_type1"/>
    <property type="match status" value="1"/>
</dbReference>
<dbReference type="Proteomes" id="UP000194946">
    <property type="component" value="Unassembled WGS sequence"/>
</dbReference>
<dbReference type="Gene3D" id="1.10.730.10">
    <property type="entry name" value="Isoleucyl-tRNA Synthetase, Domain 1"/>
    <property type="match status" value="1"/>
</dbReference>
<dbReference type="InterPro" id="IPR001412">
    <property type="entry name" value="aa-tRNA-synth_I_CS"/>
</dbReference>
<dbReference type="GO" id="GO:0005829">
    <property type="term" value="C:cytosol"/>
    <property type="evidence" value="ECO:0007669"/>
    <property type="project" value="TreeGrafter"/>
</dbReference>
<keyword evidence="9 12" id="KW-0030">Aminoacyl-tRNA synthetase</keyword>
<dbReference type="Pfam" id="PF10458">
    <property type="entry name" value="Val_tRNA-synt_C"/>
    <property type="match status" value="1"/>
</dbReference>
<dbReference type="NCBIfam" id="TIGR00422">
    <property type="entry name" value="valS"/>
    <property type="match status" value="1"/>
</dbReference>
<dbReference type="EC" id="6.1.1.9" evidence="12"/>
<evidence type="ECO:0000256" key="7">
    <source>
        <dbReference type="ARBA" id="ARBA00022917"/>
    </source>
</evidence>
<dbReference type="FunFam" id="3.40.50.620:FF:000032">
    <property type="entry name" value="Valine--tRNA ligase"/>
    <property type="match status" value="1"/>
</dbReference>
<dbReference type="InterPro" id="IPR002300">
    <property type="entry name" value="aa-tRNA-synth_Ia"/>
</dbReference>
<dbReference type="Gene3D" id="3.40.50.620">
    <property type="entry name" value="HUPs"/>
    <property type="match status" value="2"/>
</dbReference>
<dbReference type="InterPro" id="IPR013155">
    <property type="entry name" value="M/V/L/I-tRNA-synth_anticd-bd"/>
</dbReference>
<evidence type="ECO:0000259" key="15">
    <source>
        <dbReference type="Pfam" id="PF10458"/>
    </source>
</evidence>
<dbReference type="InterPro" id="IPR009008">
    <property type="entry name" value="Val/Leu/Ile-tRNA-synth_edit"/>
</dbReference>
<evidence type="ECO:0000256" key="9">
    <source>
        <dbReference type="ARBA" id="ARBA00023146"/>
    </source>
</evidence>
<keyword evidence="3 12" id="KW-0963">Cytoplasm</keyword>
<dbReference type="InterPro" id="IPR037118">
    <property type="entry name" value="Val-tRNA_synth_C_sf"/>
</dbReference>
<dbReference type="CDD" id="cd00817">
    <property type="entry name" value="ValRS_core"/>
    <property type="match status" value="1"/>
</dbReference>